<feature type="compositionally biased region" description="Low complexity" evidence="1">
    <location>
        <begin position="1104"/>
        <end position="1114"/>
    </location>
</feature>
<dbReference type="Proteomes" id="UP000015241">
    <property type="component" value="Unassembled WGS sequence"/>
</dbReference>
<dbReference type="eggNOG" id="ENOG502S6V6">
    <property type="taxonomic scope" value="Eukaryota"/>
</dbReference>
<sequence length="1386" mass="153772">MSDPEHVPPSTALEGIIKGSLNVDGTPVSPEVAPEEATPSPQLQPESWTAEDEQALEWHEVIELQAFSERKAWIEEKIKFLEGLPPIEVFAGLDAVRASATEVPGLPTRAQLEEWVAEHDKIEKETEIFDSGELKKLKKFTKAAAQRNLSPADTDLIELTLTTIYEFDKLLHLLRDRSDNLHLLGIRLTWEERRAGAWTELRRVLADIREFLKTRARWAPAVYDTVIAEDDATPAALPKRRNSVVSIASMASDASSSLASPGFSRGVRFKLAELLSRDAAQFVSRVSSLKHTKIAGTGKALDKLIDRSRKAVPDELLDEQDKLEDEGINAMDDVGKFVMGVVMQWKKADDLYVETLKDKAAAQTLVEELEVARLGHPTSRQDISFSSRAAALVKRMQLREDPSSASSLFPRPTHPLFPDQPTITDAAIALLSSELASAMEQVQKAEVYAKDYHTALEAVKQVEGACKAASALSSQYDEILVRLQTGVPAERGDGTPPDLSRDACLDETRHAVFLAALPTIMQELQHADTDAADLLPSARVALLHLDHLGIDPQFKTDSEAEVQRLASVQQVVARVREEVCARAETLDITRKVWGSIKQAFSDSEELRRHVAAAVEKQMWRQQLQSSEAPPTPESPSSLLPHLTISPGSVLARVDRMQAQLKQDVSDPITIVTPSIGPPLVDHLAQFSSALDVVLENLRRSARFWDAVRNQSAAMEGVRDDAQVLQVQLEDLKVRFDSGINDVLSGTLAGDELLLTEGGLSGELKRCQDAVRGFNHALPRRVTFVGDDYTSTSPSQRHLPSISGFDLDTVRRAGQYDLPVDPRSLDNAVRTDSNGYSLLLSGVARQLEQKSEHFQLAKTAKAVDVATSTLLTNIQRVVVIVASLKQTLADPAFASDLKKLEGLANEVDQLNEIDGLEISRSFSPVRGLLHRLQSMPDSAGFRDNMVQGRQCALDDVERQYLSWKESTVDLRRDIARVRDAQRSRLEQLRLEQERAHAAVVEQERLATEAEARARAESEQVESTTLPANRSSGGQGEQETDRQLETVTESDMESSVTREANESDPFAVFPSGSRHSNTLGASQLLEQVRGLRRRLRSIHINEAARPSSHSPDLSLPSDERRQEMAKSFTAVANETKALTYADSDGPQARAELRSLLNEVEGSVDMMRTVHRLADLSLALRLCDEALSDLLEHIDSYPSPPLGMLSSSHLSDTSFPPEEQLTARLAFTRGLIARMETAYAAVSDDPRAIPEHDRILQTWSELEAMGIDRVHGTKSRPGSVEKGFGVWQTLCGFRKRVPRSSVTGWAPFGLQFVDGRTRTLHEQAYYCLREPFSIRPNRFTFVNIVRFDFRFPPENEQHRFEFIRQDATEATSSYAVSATRTDWPCPTYT</sequence>
<protein>
    <recommendedName>
        <fullName evidence="4">GAR domain-containing protein</fullName>
    </recommendedName>
</protein>
<gene>
    <name evidence="2" type="ORF">FOMPIDRAFT_1048890</name>
</gene>
<accession>S8EDZ8</accession>
<dbReference type="HOGENOM" id="CLU_255259_0_0_1"/>
<evidence type="ECO:0008006" key="4">
    <source>
        <dbReference type="Google" id="ProtNLM"/>
    </source>
</evidence>
<dbReference type="EMBL" id="KE504142">
    <property type="protein sequence ID" value="EPT01459.1"/>
    <property type="molecule type" value="Genomic_DNA"/>
</dbReference>
<feature type="region of interest" description="Disordered" evidence="1">
    <location>
        <begin position="1"/>
        <end position="47"/>
    </location>
</feature>
<feature type="region of interest" description="Disordered" evidence="1">
    <location>
        <begin position="1098"/>
        <end position="1120"/>
    </location>
</feature>
<evidence type="ECO:0000313" key="2">
    <source>
        <dbReference type="EMBL" id="EPT01459.1"/>
    </source>
</evidence>
<feature type="region of interest" description="Disordered" evidence="1">
    <location>
        <begin position="1007"/>
        <end position="1072"/>
    </location>
</feature>
<evidence type="ECO:0000256" key="1">
    <source>
        <dbReference type="SAM" id="MobiDB-lite"/>
    </source>
</evidence>
<feature type="compositionally biased region" description="Polar residues" evidence="1">
    <location>
        <begin position="1043"/>
        <end position="1056"/>
    </location>
</feature>
<dbReference type="STRING" id="743788.S8EDZ8"/>
<dbReference type="OrthoDB" id="10017054at2759"/>
<feature type="compositionally biased region" description="Polar residues" evidence="1">
    <location>
        <begin position="1021"/>
        <end position="1030"/>
    </location>
</feature>
<dbReference type="InParanoid" id="S8EDZ8"/>
<evidence type="ECO:0000313" key="3">
    <source>
        <dbReference type="Proteomes" id="UP000015241"/>
    </source>
</evidence>
<reference evidence="2 3" key="1">
    <citation type="journal article" date="2012" name="Science">
        <title>The Paleozoic origin of enzymatic lignin decomposition reconstructed from 31 fungal genomes.</title>
        <authorList>
            <person name="Floudas D."/>
            <person name="Binder M."/>
            <person name="Riley R."/>
            <person name="Barry K."/>
            <person name="Blanchette R.A."/>
            <person name="Henrissat B."/>
            <person name="Martinez A.T."/>
            <person name="Otillar R."/>
            <person name="Spatafora J.W."/>
            <person name="Yadav J.S."/>
            <person name="Aerts A."/>
            <person name="Benoit I."/>
            <person name="Boyd A."/>
            <person name="Carlson A."/>
            <person name="Copeland A."/>
            <person name="Coutinho P.M."/>
            <person name="de Vries R.P."/>
            <person name="Ferreira P."/>
            <person name="Findley K."/>
            <person name="Foster B."/>
            <person name="Gaskell J."/>
            <person name="Glotzer D."/>
            <person name="Gorecki P."/>
            <person name="Heitman J."/>
            <person name="Hesse C."/>
            <person name="Hori C."/>
            <person name="Igarashi K."/>
            <person name="Jurgens J.A."/>
            <person name="Kallen N."/>
            <person name="Kersten P."/>
            <person name="Kohler A."/>
            <person name="Kuees U."/>
            <person name="Kumar T.K.A."/>
            <person name="Kuo A."/>
            <person name="LaButti K."/>
            <person name="Larrondo L.F."/>
            <person name="Lindquist E."/>
            <person name="Ling A."/>
            <person name="Lombard V."/>
            <person name="Lucas S."/>
            <person name="Lundell T."/>
            <person name="Martin R."/>
            <person name="McLaughlin D.J."/>
            <person name="Morgenstern I."/>
            <person name="Morin E."/>
            <person name="Murat C."/>
            <person name="Nagy L.G."/>
            <person name="Nolan M."/>
            <person name="Ohm R.A."/>
            <person name="Patyshakuliyeva A."/>
            <person name="Rokas A."/>
            <person name="Ruiz-Duenas F.J."/>
            <person name="Sabat G."/>
            <person name="Salamov A."/>
            <person name="Samejima M."/>
            <person name="Schmutz J."/>
            <person name="Slot J.C."/>
            <person name="St John F."/>
            <person name="Stenlid J."/>
            <person name="Sun H."/>
            <person name="Sun S."/>
            <person name="Syed K."/>
            <person name="Tsang A."/>
            <person name="Wiebenga A."/>
            <person name="Young D."/>
            <person name="Pisabarro A."/>
            <person name="Eastwood D.C."/>
            <person name="Martin F."/>
            <person name="Cullen D."/>
            <person name="Grigoriev I.V."/>
            <person name="Hibbett D.S."/>
        </authorList>
    </citation>
    <scope>NUCLEOTIDE SEQUENCE</scope>
    <source>
        <strain evidence="3">FP-58527</strain>
    </source>
</reference>
<feature type="compositionally biased region" description="Basic and acidic residues" evidence="1">
    <location>
        <begin position="1007"/>
        <end position="1016"/>
    </location>
</feature>
<keyword evidence="3" id="KW-1185">Reference proteome</keyword>
<proteinExistence type="predicted"/>
<name>S8EDZ8_FOMSC</name>
<organism evidence="2 3">
    <name type="scientific">Fomitopsis schrenkii</name>
    <name type="common">Brown rot fungus</name>
    <dbReference type="NCBI Taxonomy" id="2126942"/>
    <lineage>
        <taxon>Eukaryota</taxon>
        <taxon>Fungi</taxon>
        <taxon>Dikarya</taxon>
        <taxon>Basidiomycota</taxon>
        <taxon>Agaricomycotina</taxon>
        <taxon>Agaricomycetes</taxon>
        <taxon>Polyporales</taxon>
        <taxon>Fomitopsis</taxon>
    </lineage>
</organism>